<dbReference type="AlphaFoldDB" id="A0A7Z1AG67"/>
<keyword evidence="9" id="KW-0472">Membrane</keyword>
<dbReference type="EC" id="2.7.13.3" evidence="2"/>
<comment type="catalytic activity">
    <reaction evidence="1">
        <text>ATP + protein L-histidine = ADP + protein N-phospho-L-histidine.</text>
        <dbReference type="EC" id="2.7.13.3"/>
    </reaction>
</comment>
<dbReference type="GO" id="GO:0005524">
    <property type="term" value="F:ATP binding"/>
    <property type="evidence" value="ECO:0007669"/>
    <property type="project" value="UniProtKB-KW"/>
</dbReference>
<evidence type="ECO:0000256" key="7">
    <source>
        <dbReference type="ARBA" id="ARBA00022840"/>
    </source>
</evidence>
<evidence type="ECO:0000313" key="12">
    <source>
        <dbReference type="Proteomes" id="UP000094769"/>
    </source>
</evidence>
<sequence>MVSELDKNTPTNTNVYSYDYQLAKRYGITSFIAIILIAAIILLLFRYESSRIIQDTAKQSNESLTIATEYALNDHFVMYLNLIKLNKKKPGEMPFDPLLARAIRKMIKDTNVDRIKLYDVNGRVAYSSKPSAYAEEDEDNDGFKTAMSGYPRTVLNYRDSFTIFSDNDRDVNLVQTYVPIRVDENSPVLGVMEIYYDISGYVSHAMRTIIVLMLTTLLLMLFLYTFLLMHIKRSERIIEDQNRITREKKVLLEFLTAKMINAQEDEKKRIAFDLHEDVVQTLSGVKMQLEKYILSLSQQEKEGEVDQLSTEIVPMLQNAAQKIRAVAMDLRPPSLDDFGLKAALNSVVSECHTETTGLEVEIEFGLEEDDISSERKSILYRLVKDILHAICFEQKLTAKVQIRFDRVLGGLCMKVVLTSEKIDILYREELPDYLTMMEERTILSGGEFSRMPKYDDTIEVKSIWTF</sequence>
<keyword evidence="9" id="KW-0812">Transmembrane</keyword>
<dbReference type="GO" id="GO:0016020">
    <property type="term" value="C:membrane"/>
    <property type="evidence" value="ECO:0007669"/>
    <property type="project" value="InterPro"/>
</dbReference>
<feature type="domain" description="Signal transduction histidine kinase subgroup 3 dimerisation and phosphoacceptor" evidence="10">
    <location>
        <begin position="266"/>
        <end position="335"/>
    </location>
</feature>
<dbReference type="RefSeq" id="WP_069123572.1">
    <property type="nucleotide sequence ID" value="NZ_MARB01000007.1"/>
</dbReference>
<dbReference type="Pfam" id="PF07730">
    <property type="entry name" value="HisKA_3"/>
    <property type="match status" value="1"/>
</dbReference>
<evidence type="ECO:0000256" key="3">
    <source>
        <dbReference type="ARBA" id="ARBA00022553"/>
    </source>
</evidence>
<organism evidence="11 12">
    <name type="scientific">Candidatus Thiodiazotropha endolucinida</name>
    <dbReference type="NCBI Taxonomy" id="1655433"/>
    <lineage>
        <taxon>Bacteria</taxon>
        <taxon>Pseudomonadati</taxon>
        <taxon>Pseudomonadota</taxon>
        <taxon>Gammaproteobacteria</taxon>
        <taxon>Chromatiales</taxon>
        <taxon>Sedimenticolaceae</taxon>
        <taxon>Candidatus Thiodiazotropha</taxon>
    </lineage>
</organism>
<evidence type="ECO:0000256" key="9">
    <source>
        <dbReference type="SAM" id="Phobius"/>
    </source>
</evidence>
<keyword evidence="5" id="KW-0547">Nucleotide-binding</keyword>
<dbReference type="Gene3D" id="6.10.250.2870">
    <property type="match status" value="1"/>
</dbReference>
<feature type="transmembrane region" description="Helical" evidence="9">
    <location>
        <begin position="209"/>
        <end position="231"/>
    </location>
</feature>
<dbReference type="PANTHER" id="PTHR24421:SF10">
    <property type="entry name" value="NITRATE_NITRITE SENSOR PROTEIN NARQ"/>
    <property type="match status" value="1"/>
</dbReference>
<accession>A0A7Z1AG67</accession>
<comment type="caution">
    <text evidence="11">The sequence shown here is derived from an EMBL/GenBank/DDBJ whole genome shotgun (WGS) entry which is preliminary data.</text>
</comment>
<dbReference type="InterPro" id="IPR050482">
    <property type="entry name" value="Sensor_HK_TwoCompSys"/>
</dbReference>
<keyword evidence="4 11" id="KW-0808">Transferase</keyword>
<evidence type="ECO:0000259" key="10">
    <source>
        <dbReference type="Pfam" id="PF07730"/>
    </source>
</evidence>
<keyword evidence="6 11" id="KW-0418">Kinase</keyword>
<dbReference type="OrthoDB" id="9797605at2"/>
<gene>
    <name evidence="11" type="primary">nreB_4</name>
    <name evidence="11" type="ORF">CODIS_16410</name>
</gene>
<evidence type="ECO:0000256" key="8">
    <source>
        <dbReference type="ARBA" id="ARBA00023012"/>
    </source>
</evidence>
<dbReference type="Proteomes" id="UP000094769">
    <property type="component" value="Unassembled WGS sequence"/>
</dbReference>
<dbReference type="GO" id="GO:0046983">
    <property type="term" value="F:protein dimerization activity"/>
    <property type="evidence" value="ECO:0007669"/>
    <property type="project" value="InterPro"/>
</dbReference>
<evidence type="ECO:0000256" key="1">
    <source>
        <dbReference type="ARBA" id="ARBA00000085"/>
    </source>
</evidence>
<evidence type="ECO:0000256" key="5">
    <source>
        <dbReference type="ARBA" id="ARBA00022741"/>
    </source>
</evidence>
<evidence type="ECO:0000256" key="4">
    <source>
        <dbReference type="ARBA" id="ARBA00022679"/>
    </source>
</evidence>
<keyword evidence="3" id="KW-0597">Phosphoprotein</keyword>
<evidence type="ECO:0000256" key="6">
    <source>
        <dbReference type="ARBA" id="ARBA00022777"/>
    </source>
</evidence>
<proteinExistence type="predicted"/>
<keyword evidence="7" id="KW-0067">ATP-binding</keyword>
<evidence type="ECO:0000313" key="11">
    <source>
        <dbReference type="EMBL" id="ODJ88228.1"/>
    </source>
</evidence>
<keyword evidence="9" id="KW-1133">Transmembrane helix</keyword>
<dbReference type="InterPro" id="IPR011712">
    <property type="entry name" value="Sig_transdc_His_kin_sub3_dim/P"/>
</dbReference>
<dbReference type="GO" id="GO:0000155">
    <property type="term" value="F:phosphorelay sensor kinase activity"/>
    <property type="evidence" value="ECO:0007669"/>
    <property type="project" value="InterPro"/>
</dbReference>
<protein>
    <recommendedName>
        <fullName evidence="2">histidine kinase</fullName>
        <ecNumber evidence="2">2.7.13.3</ecNumber>
    </recommendedName>
</protein>
<name>A0A7Z1AG67_9GAMM</name>
<keyword evidence="8" id="KW-0902">Two-component regulatory system</keyword>
<dbReference type="PANTHER" id="PTHR24421">
    <property type="entry name" value="NITRATE/NITRITE SENSOR PROTEIN NARX-RELATED"/>
    <property type="match status" value="1"/>
</dbReference>
<feature type="transmembrane region" description="Helical" evidence="9">
    <location>
        <begin position="26"/>
        <end position="45"/>
    </location>
</feature>
<reference evidence="11 12" key="1">
    <citation type="submission" date="2016-06" db="EMBL/GenBank/DDBJ databases">
        <title>Genome sequence of endosymbiont of Candidatus Endolucinida thiodiazotropha.</title>
        <authorList>
            <person name="Poehlein A."/>
            <person name="Koenig S."/>
            <person name="Heiden S.E."/>
            <person name="Thuermer A."/>
            <person name="Voget S."/>
            <person name="Daniel R."/>
            <person name="Markert S."/>
            <person name="Gros O."/>
            <person name="Schweder T."/>
        </authorList>
    </citation>
    <scope>NUCLEOTIDE SEQUENCE [LARGE SCALE GENOMIC DNA]</scope>
    <source>
        <strain evidence="11 12">COS</strain>
    </source>
</reference>
<keyword evidence="12" id="KW-1185">Reference proteome</keyword>
<evidence type="ECO:0000256" key="2">
    <source>
        <dbReference type="ARBA" id="ARBA00012438"/>
    </source>
</evidence>
<dbReference type="EMBL" id="MARB01000007">
    <property type="protein sequence ID" value="ODJ88228.1"/>
    <property type="molecule type" value="Genomic_DNA"/>
</dbReference>